<organism evidence="3 4">
    <name type="scientific">Lysobacter defluvii IMMIB APB-9 = DSM 18482</name>
    <dbReference type="NCBI Taxonomy" id="1385515"/>
    <lineage>
        <taxon>Bacteria</taxon>
        <taxon>Pseudomonadati</taxon>
        <taxon>Pseudomonadota</taxon>
        <taxon>Gammaproteobacteria</taxon>
        <taxon>Lysobacterales</taxon>
        <taxon>Lysobacteraceae</taxon>
        <taxon>Novilysobacter</taxon>
    </lineage>
</organism>
<feature type="transmembrane region" description="Helical" evidence="1">
    <location>
        <begin position="79"/>
        <end position="102"/>
    </location>
</feature>
<dbReference type="PANTHER" id="PTHR39430">
    <property type="entry name" value="MEMBRANE-ASSOCIATED PROTEASE-RELATED"/>
    <property type="match status" value="1"/>
</dbReference>
<name>A0A0A0MAT5_9GAMM</name>
<feature type="transmembrane region" description="Helical" evidence="1">
    <location>
        <begin position="149"/>
        <end position="170"/>
    </location>
</feature>
<dbReference type="EMBL" id="AVBH01000011">
    <property type="protein sequence ID" value="KGO99544.1"/>
    <property type="molecule type" value="Genomic_DNA"/>
</dbReference>
<feature type="transmembrane region" description="Helical" evidence="1">
    <location>
        <begin position="176"/>
        <end position="194"/>
    </location>
</feature>
<accession>A0A0A0MAT5</accession>
<gene>
    <name evidence="3" type="ORF">N791_04200</name>
</gene>
<dbReference type="RefSeq" id="WP_052106524.1">
    <property type="nucleotide sequence ID" value="NZ_AUHT01000004.1"/>
</dbReference>
<keyword evidence="1" id="KW-1133">Transmembrane helix</keyword>
<feature type="transmembrane region" description="Helical" evidence="1">
    <location>
        <begin position="108"/>
        <end position="128"/>
    </location>
</feature>
<keyword evidence="3" id="KW-0378">Hydrolase</keyword>
<comment type="caution">
    <text evidence="3">The sequence shown here is derived from an EMBL/GenBank/DDBJ whole genome shotgun (WGS) entry which is preliminary data.</text>
</comment>
<reference evidence="3 4" key="1">
    <citation type="submission" date="2013-08" db="EMBL/GenBank/DDBJ databases">
        <title>Genomic analysis of Lysobacter defluvii.</title>
        <authorList>
            <person name="Wang Q."/>
            <person name="Wang G."/>
        </authorList>
    </citation>
    <scope>NUCLEOTIDE SEQUENCE [LARGE SCALE GENOMIC DNA]</scope>
    <source>
        <strain evidence="3 4">IMMIB APB-9</strain>
    </source>
</reference>
<keyword evidence="3" id="KW-0645">Protease</keyword>
<dbReference type="GO" id="GO:0006508">
    <property type="term" value="P:proteolysis"/>
    <property type="evidence" value="ECO:0007669"/>
    <property type="project" value="UniProtKB-KW"/>
</dbReference>
<keyword evidence="4" id="KW-1185">Reference proteome</keyword>
<evidence type="ECO:0000313" key="3">
    <source>
        <dbReference type="EMBL" id="KGO99544.1"/>
    </source>
</evidence>
<protein>
    <submittedName>
        <fullName evidence="3">CAAX protease</fullName>
    </submittedName>
</protein>
<dbReference type="STRING" id="1385515.GCA_000423325_00184"/>
<dbReference type="GO" id="GO:0004175">
    <property type="term" value="F:endopeptidase activity"/>
    <property type="evidence" value="ECO:0007669"/>
    <property type="project" value="UniProtKB-ARBA"/>
</dbReference>
<dbReference type="AlphaFoldDB" id="A0A0A0MAT5"/>
<proteinExistence type="predicted"/>
<feature type="domain" description="CAAX prenyl protease 2/Lysostaphin resistance protein A-like" evidence="2">
    <location>
        <begin position="117"/>
        <end position="208"/>
    </location>
</feature>
<keyword evidence="1" id="KW-0472">Membrane</keyword>
<dbReference type="Pfam" id="PF02517">
    <property type="entry name" value="Rce1-like"/>
    <property type="match status" value="1"/>
</dbReference>
<dbReference type="PANTHER" id="PTHR39430:SF1">
    <property type="entry name" value="PROTEASE"/>
    <property type="match status" value="1"/>
</dbReference>
<sequence>MSALKTALRATLLLLAAWVAWTFAFRVGGMPEPGPLQRLLTGLLVTLTTLAVLALLLRVDRLRWSDLRMAAGRAAMREFALGALVWLVPAALAVMALAVAGLVRIEPLSGAGPVLATLAWLLPAVLLGEAIPEELAFRGYLQGMLGRRLAPWLAVLLQALAFTAFAWLIGALSSPQAWMFIPGLGVILGVVRALSGSPWMSMGMHAAWMTTTQLLVAQGHFQVVNQPLLLFAAFTLAPAVVAGVLFDRLRGGFDWLRPAPLPRAG</sequence>
<evidence type="ECO:0000256" key="1">
    <source>
        <dbReference type="SAM" id="Phobius"/>
    </source>
</evidence>
<dbReference type="InterPro" id="IPR003675">
    <property type="entry name" value="Rce1/LyrA-like_dom"/>
</dbReference>
<feature type="transmembrane region" description="Helical" evidence="1">
    <location>
        <begin position="229"/>
        <end position="246"/>
    </location>
</feature>
<evidence type="ECO:0000313" key="4">
    <source>
        <dbReference type="Proteomes" id="UP000030003"/>
    </source>
</evidence>
<evidence type="ECO:0000259" key="2">
    <source>
        <dbReference type="Pfam" id="PF02517"/>
    </source>
</evidence>
<dbReference type="GO" id="GO:0080120">
    <property type="term" value="P:CAAX-box protein maturation"/>
    <property type="evidence" value="ECO:0007669"/>
    <property type="project" value="UniProtKB-ARBA"/>
</dbReference>
<dbReference type="Proteomes" id="UP000030003">
    <property type="component" value="Unassembled WGS sequence"/>
</dbReference>
<dbReference type="eggNOG" id="COG1266">
    <property type="taxonomic scope" value="Bacteria"/>
</dbReference>
<feature type="transmembrane region" description="Helical" evidence="1">
    <location>
        <begin position="39"/>
        <end position="59"/>
    </location>
</feature>
<keyword evidence="1" id="KW-0812">Transmembrane</keyword>